<dbReference type="Proteomes" id="UP001358324">
    <property type="component" value="Unassembled WGS sequence"/>
</dbReference>
<name>A0ABU7WHF1_9GAMM</name>
<reference evidence="2 3" key="1">
    <citation type="submission" date="2024-01" db="EMBL/GenBank/DDBJ databases">
        <title>Novel species of the genus Luteimonas isolated from rivers.</title>
        <authorList>
            <person name="Lu H."/>
        </authorList>
    </citation>
    <scope>NUCLEOTIDE SEQUENCE [LARGE SCALE GENOMIC DNA]</scope>
    <source>
        <strain evidence="2 3">SMYT11W</strain>
    </source>
</reference>
<feature type="region of interest" description="Disordered" evidence="1">
    <location>
        <begin position="26"/>
        <end position="67"/>
    </location>
</feature>
<evidence type="ECO:0000313" key="3">
    <source>
        <dbReference type="Proteomes" id="UP001358324"/>
    </source>
</evidence>
<gene>
    <name evidence="2" type="ORF">V3391_14455</name>
</gene>
<proteinExistence type="predicted"/>
<dbReference type="EMBL" id="JAZHBM010000003">
    <property type="protein sequence ID" value="MEF3083412.1"/>
    <property type="molecule type" value="Genomic_DNA"/>
</dbReference>
<accession>A0ABU7WHF1</accession>
<organism evidence="2 3">
    <name type="scientific">Luteimonas flava</name>
    <dbReference type="NCBI Taxonomy" id="3115822"/>
    <lineage>
        <taxon>Bacteria</taxon>
        <taxon>Pseudomonadati</taxon>
        <taxon>Pseudomonadota</taxon>
        <taxon>Gammaproteobacteria</taxon>
        <taxon>Lysobacterales</taxon>
        <taxon>Lysobacteraceae</taxon>
        <taxon>Luteimonas</taxon>
    </lineage>
</organism>
<dbReference type="RefSeq" id="WP_332079147.1">
    <property type="nucleotide sequence ID" value="NZ_JAZHBM010000003.1"/>
</dbReference>
<comment type="caution">
    <text evidence="2">The sequence shown here is derived from an EMBL/GenBank/DDBJ whole genome shotgun (WGS) entry which is preliminary data.</text>
</comment>
<keyword evidence="3" id="KW-1185">Reference proteome</keyword>
<evidence type="ECO:0000256" key="1">
    <source>
        <dbReference type="SAM" id="MobiDB-lite"/>
    </source>
</evidence>
<sequence length="67" mass="6993">MGLLRIAAAGALGYFAYQAWQRRASAAPGIEDEAPARTDRPLVTDVSDDANRASYDDATATPGASAH</sequence>
<evidence type="ECO:0000313" key="2">
    <source>
        <dbReference type="EMBL" id="MEF3083412.1"/>
    </source>
</evidence>
<protein>
    <submittedName>
        <fullName evidence="2">Uncharacterized protein</fullName>
    </submittedName>
</protein>